<protein>
    <submittedName>
        <fullName evidence="7 8">ABC transporter</fullName>
    </submittedName>
</protein>
<evidence type="ECO:0000313" key="10">
    <source>
        <dbReference type="Proteomes" id="UP000186547"/>
    </source>
</evidence>
<sequence>MTDETASPNAAPTGDSSAASRARESNDDNDSESNRRGRANAPPADASVDPEPRSGTRSERDSTPETDRAPVLEATDVDHAYGDVSVLEDLSMAVDAGAVTALVGPNGSGKTTLLRVLAGLLEPTSGSVAYEGREAVRRIGYLPQQPAFRPGFTVLETLEFYSSLVGADADDAMGRLETVGLADAADRPVEALSGGMTRLAGIAQATIGDPPVVVLDEPASGLDPGMSRHVFEIASEFAAEGTAVLLSSHDLGLVDRVADEVAILDEGRIVRRGPPAALRADLGVDSLRGVYEESVAAEAGTVRVQGVTDE</sequence>
<evidence type="ECO:0000256" key="1">
    <source>
        <dbReference type="ARBA" id="ARBA00005417"/>
    </source>
</evidence>
<feature type="compositionally biased region" description="Basic and acidic residues" evidence="5">
    <location>
        <begin position="50"/>
        <end position="75"/>
    </location>
</feature>
<dbReference type="Proteomes" id="UP000186547">
    <property type="component" value="Chromosome"/>
</dbReference>
<dbReference type="Proteomes" id="UP000011555">
    <property type="component" value="Unassembled WGS sequence"/>
</dbReference>
<dbReference type="SUPFAM" id="SSF52540">
    <property type="entry name" value="P-loop containing nucleoside triphosphate hydrolases"/>
    <property type="match status" value="1"/>
</dbReference>
<dbReference type="AlphaFoldDB" id="M0LUW6"/>
<dbReference type="SMART" id="SM00382">
    <property type="entry name" value="AAA"/>
    <property type="match status" value="1"/>
</dbReference>
<dbReference type="InterPro" id="IPR003593">
    <property type="entry name" value="AAA+_ATPase"/>
</dbReference>
<name>M0LUW6_NATLA</name>
<dbReference type="InterPro" id="IPR003439">
    <property type="entry name" value="ABC_transporter-like_ATP-bd"/>
</dbReference>
<dbReference type="Pfam" id="PF00005">
    <property type="entry name" value="ABC_tran"/>
    <property type="match status" value="1"/>
</dbReference>
<accession>M0LUW6</accession>
<feature type="region of interest" description="Disordered" evidence="5">
    <location>
        <begin position="1"/>
        <end position="75"/>
    </location>
</feature>
<dbReference type="CDD" id="cd03230">
    <property type="entry name" value="ABC_DR_subfamily_A"/>
    <property type="match status" value="1"/>
</dbReference>
<dbReference type="KEGG" id="hlc:CHINAEXTREME07700"/>
<evidence type="ECO:0000259" key="6">
    <source>
        <dbReference type="PROSITE" id="PS50893"/>
    </source>
</evidence>
<dbReference type="RefSeq" id="WP_007140128.1">
    <property type="nucleotide sequence ID" value="NZ_AOLZ01000013.1"/>
</dbReference>
<dbReference type="EMBL" id="AOLZ01000013">
    <property type="protein sequence ID" value="EMA36948.1"/>
    <property type="molecule type" value="Genomic_DNA"/>
</dbReference>
<keyword evidence="9" id="KW-1185">Reference proteome</keyword>
<feature type="domain" description="ABC transporter" evidence="6">
    <location>
        <begin position="72"/>
        <end position="291"/>
    </location>
</feature>
<evidence type="ECO:0000256" key="2">
    <source>
        <dbReference type="ARBA" id="ARBA00022448"/>
    </source>
</evidence>
<evidence type="ECO:0000313" key="9">
    <source>
        <dbReference type="Proteomes" id="UP000011555"/>
    </source>
</evidence>
<evidence type="ECO:0000313" key="7">
    <source>
        <dbReference type="EMBL" id="APW97662.1"/>
    </source>
</evidence>
<evidence type="ECO:0000256" key="5">
    <source>
        <dbReference type="SAM" id="MobiDB-lite"/>
    </source>
</evidence>
<dbReference type="PATRIC" id="fig|358396.7.peg.376"/>
<reference evidence="8 9" key="2">
    <citation type="journal article" date="2014" name="PLoS Genet.">
        <title>Phylogenetically driven sequencing of extremely halophilic archaea reveals strategies for static and dynamic osmo-response.</title>
        <authorList>
            <person name="Becker E.A."/>
            <person name="Seitzer P.M."/>
            <person name="Tritt A."/>
            <person name="Larsen D."/>
            <person name="Krusor M."/>
            <person name="Yao A.I."/>
            <person name="Wu D."/>
            <person name="Madern D."/>
            <person name="Eisen J.A."/>
            <person name="Darling A.E."/>
            <person name="Facciotti M.T."/>
        </authorList>
    </citation>
    <scope>NUCLEOTIDE SEQUENCE [LARGE SCALE GENOMIC DNA]</scope>
    <source>
        <strain evidence="8 9">AJ5</strain>
    </source>
</reference>
<feature type="compositionally biased region" description="Polar residues" evidence="5">
    <location>
        <begin position="1"/>
        <end position="19"/>
    </location>
</feature>
<reference evidence="7" key="3">
    <citation type="submission" date="2017-01" db="EMBL/GenBank/DDBJ databases">
        <authorList>
            <person name="Mah S.A."/>
            <person name="Swanson W.J."/>
            <person name="Moy G.W."/>
            <person name="Vacquier V.D."/>
        </authorList>
    </citation>
    <scope>NUCLEOTIDE SEQUENCE</scope>
    <source>
        <strain evidence="7">AJ5</strain>
    </source>
</reference>
<evidence type="ECO:0000256" key="4">
    <source>
        <dbReference type="ARBA" id="ARBA00022840"/>
    </source>
</evidence>
<dbReference type="PANTHER" id="PTHR43335">
    <property type="entry name" value="ABC TRANSPORTER, ATP-BINDING PROTEIN"/>
    <property type="match status" value="1"/>
</dbReference>
<dbReference type="InterPro" id="IPR027417">
    <property type="entry name" value="P-loop_NTPase"/>
</dbReference>
<dbReference type="EMBL" id="CP019285">
    <property type="protein sequence ID" value="APW97662.1"/>
    <property type="molecule type" value="Genomic_DNA"/>
</dbReference>
<keyword evidence="3" id="KW-0547">Nucleotide-binding</keyword>
<comment type="similarity">
    <text evidence="1">Belongs to the ABC transporter superfamily.</text>
</comment>
<dbReference type="Gene3D" id="3.40.50.300">
    <property type="entry name" value="P-loop containing nucleotide triphosphate hydrolases"/>
    <property type="match status" value="1"/>
</dbReference>
<reference evidence="7 10" key="1">
    <citation type="journal article" date="2011" name="J. Bacteriol.">
        <title>Genome sequence of Halobiforma lacisalsi AJ5, an extremely halophilic archaeon which harbors a bop gene.</title>
        <authorList>
            <person name="Jiang X."/>
            <person name="Wang S."/>
            <person name="Cheng H."/>
            <person name="Huo Y."/>
            <person name="Zhang X."/>
            <person name="Zhu X."/>
            <person name="Han X."/>
            <person name="Ni P."/>
            <person name="Wu M."/>
        </authorList>
    </citation>
    <scope>NUCLEOTIDE SEQUENCE [LARGE SCALE GENOMIC DNA]</scope>
    <source>
        <strain evidence="7 10">AJ5</strain>
    </source>
</reference>
<dbReference type="STRING" id="358396.CHINAEXTREME_07700"/>
<dbReference type="PROSITE" id="PS50893">
    <property type="entry name" value="ABC_TRANSPORTER_2"/>
    <property type="match status" value="1"/>
</dbReference>
<gene>
    <name evidence="8" type="ORF">C445_01861</name>
    <name evidence="7" type="ORF">CHINAEXTREME_07700</name>
</gene>
<organism evidence="8 9">
    <name type="scientific">Natronobacterium lacisalsi AJ5</name>
    <dbReference type="NCBI Taxonomy" id="358396"/>
    <lineage>
        <taxon>Archaea</taxon>
        <taxon>Methanobacteriati</taxon>
        <taxon>Methanobacteriota</taxon>
        <taxon>Stenosarchaea group</taxon>
        <taxon>Halobacteria</taxon>
        <taxon>Halobacteriales</taxon>
        <taxon>Natrialbaceae</taxon>
        <taxon>Natronobacterium</taxon>
    </lineage>
</organism>
<keyword evidence="4 7" id="KW-0067">ATP-binding</keyword>
<proteinExistence type="inferred from homology"/>
<dbReference type="GO" id="GO:0005524">
    <property type="term" value="F:ATP binding"/>
    <property type="evidence" value="ECO:0007669"/>
    <property type="project" value="UniProtKB-KW"/>
</dbReference>
<dbReference type="GeneID" id="30920998"/>
<evidence type="ECO:0000313" key="8">
    <source>
        <dbReference type="EMBL" id="EMA36948.1"/>
    </source>
</evidence>
<keyword evidence="2" id="KW-0813">Transport</keyword>
<dbReference type="GO" id="GO:0016887">
    <property type="term" value="F:ATP hydrolysis activity"/>
    <property type="evidence" value="ECO:0007669"/>
    <property type="project" value="InterPro"/>
</dbReference>
<evidence type="ECO:0000256" key="3">
    <source>
        <dbReference type="ARBA" id="ARBA00022741"/>
    </source>
</evidence>
<dbReference type="eggNOG" id="arCOG00194">
    <property type="taxonomic scope" value="Archaea"/>
</dbReference>
<dbReference type="PANTHER" id="PTHR43335:SF4">
    <property type="entry name" value="ABC TRANSPORTER, ATP-BINDING PROTEIN"/>
    <property type="match status" value="1"/>
</dbReference>